<dbReference type="Proteomes" id="UP001242732">
    <property type="component" value="Chromosome"/>
</dbReference>
<reference evidence="1 2" key="1">
    <citation type="submission" date="2023-06" db="EMBL/GenBank/DDBJ databases">
        <authorList>
            <person name="Ham H."/>
            <person name="Park D.S."/>
        </authorList>
    </citation>
    <scope>NUCLEOTIDE SEQUENCE [LARGE SCALE GENOMIC DNA]</scope>
    <source>
        <strain evidence="1 2">KACC 17005</strain>
    </source>
</reference>
<dbReference type="EMBL" id="CP127363">
    <property type="protein sequence ID" value="WIY49833.1"/>
    <property type="molecule type" value="Genomic_DNA"/>
</dbReference>
<dbReference type="RefSeq" id="WP_011796997.1">
    <property type="nucleotide sequence ID" value="NZ_CP023687.1"/>
</dbReference>
<name>A0ABY9ASN9_PARCI</name>
<dbReference type="Gene3D" id="3.10.450.50">
    <property type="match status" value="1"/>
</dbReference>
<keyword evidence="2" id="KW-1185">Reference proteome</keyword>
<dbReference type="GeneID" id="79788981"/>
<dbReference type="InterPro" id="IPR032710">
    <property type="entry name" value="NTF2-like_dom_sf"/>
</dbReference>
<organism evidence="1 2">
    <name type="scientific">Paracidovorax citrulli</name>
    <name type="common">Acidovorax citrulli</name>
    <dbReference type="NCBI Taxonomy" id="80869"/>
    <lineage>
        <taxon>Bacteria</taxon>
        <taxon>Pseudomonadati</taxon>
        <taxon>Pseudomonadota</taxon>
        <taxon>Betaproteobacteria</taxon>
        <taxon>Burkholderiales</taxon>
        <taxon>Comamonadaceae</taxon>
        <taxon>Paracidovorax</taxon>
    </lineage>
</organism>
<accession>A0ABY9ASN9</accession>
<proteinExistence type="predicted"/>
<dbReference type="SUPFAM" id="SSF54427">
    <property type="entry name" value="NTF2-like"/>
    <property type="match status" value="1"/>
</dbReference>
<evidence type="ECO:0000313" key="2">
    <source>
        <dbReference type="Proteomes" id="UP001242732"/>
    </source>
</evidence>
<sequence length="117" mass="13010">MSEIKPGTRATQSVLDHHLNAFPQGIEELLKDYDESSALVTPDKTFKGRKEIEGFFQAFLDGADPAFWPAFRITSMSTVGEVAYLVWEAKPFVPMATDTLYVRDGKIAVQTFTAFSA</sequence>
<evidence type="ECO:0000313" key="1">
    <source>
        <dbReference type="EMBL" id="WIY49833.1"/>
    </source>
</evidence>
<protein>
    <submittedName>
        <fullName evidence="1">Nuclear transport factor 2 family protein</fullName>
    </submittedName>
</protein>
<gene>
    <name evidence="1" type="ORF">QRO08_04460</name>
</gene>